<feature type="transmembrane region" description="Helical" evidence="6">
    <location>
        <begin position="88"/>
        <end position="104"/>
    </location>
</feature>
<organism evidence="8 10">
    <name type="scientific">Kocuria flava</name>
    <dbReference type="NCBI Taxonomy" id="446860"/>
    <lineage>
        <taxon>Bacteria</taxon>
        <taxon>Bacillati</taxon>
        <taxon>Actinomycetota</taxon>
        <taxon>Actinomycetes</taxon>
        <taxon>Micrococcales</taxon>
        <taxon>Micrococcaceae</taxon>
        <taxon>Kocuria</taxon>
    </lineage>
</organism>
<keyword evidence="2 6" id="KW-0812">Transmembrane</keyword>
<evidence type="ECO:0000313" key="10">
    <source>
        <dbReference type="Proteomes" id="UP000057181"/>
    </source>
</evidence>
<dbReference type="AlphaFoldDB" id="A0A0U3HU61"/>
<evidence type="ECO:0000256" key="6">
    <source>
        <dbReference type="SAM" id="Phobius"/>
    </source>
</evidence>
<evidence type="ECO:0000256" key="5">
    <source>
        <dbReference type="SAM" id="MobiDB-lite"/>
    </source>
</evidence>
<dbReference type="InterPro" id="IPR007829">
    <property type="entry name" value="TM2"/>
</dbReference>
<dbReference type="Proteomes" id="UP000057181">
    <property type="component" value="Chromosome"/>
</dbReference>
<keyword evidence="3 6" id="KW-1133">Transmembrane helix</keyword>
<proteinExistence type="predicted"/>
<reference evidence="9 11" key="2">
    <citation type="submission" date="2019-07" db="EMBL/GenBank/DDBJ databases">
        <title>Whole genome shotgun sequence of Kocuria flava NBRC 107626.</title>
        <authorList>
            <person name="Hosoyama A."/>
            <person name="Uohara A."/>
            <person name="Ohji S."/>
            <person name="Ichikawa N."/>
        </authorList>
    </citation>
    <scope>NUCLEOTIDE SEQUENCE [LARGE SCALE GENOMIC DNA]</scope>
    <source>
        <strain evidence="9 11">NBRC 107626</strain>
    </source>
</reference>
<dbReference type="GO" id="GO:0016020">
    <property type="term" value="C:membrane"/>
    <property type="evidence" value="ECO:0007669"/>
    <property type="project" value="UniProtKB-SubCell"/>
</dbReference>
<reference evidence="8 10" key="1">
    <citation type="submission" date="2015-11" db="EMBL/GenBank/DDBJ databases">
        <title>Complete Genome Sequence of Kocuria flava strain HO-9041.</title>
        <authorList>
            <person name="Zhou M."/>
            <person name="Dai J."/>
        </authorList>
    </citation>
    <scope>NUCLEOTIDE SEQUENCE [LARGE SCALE GENOMIC DNA]</scope>
    <source>
        <strain evidence="8 10">HO-9041</strain>
    </source>
</reference>
<feature type="transmembrane region" description="Helical" evidence="6">
    <location>
        <begin position="124"/>
        <end position="147"/>
    </location>
</feature>
<feature type="compositionally biased region" description="Low complexity" evidence="5">
    <location>
        <begin position="27"/>
        <end position="36"/>
    </location>
</feature>
<comment type="subcellular location">
    <subcellularLocation>
        <location evidence="1">Membrane</location>
        <topology evidence="1">Multi-pass membrane protein</topology>
    </subcellularLocation>
</comment>
<name>A0A0U3HU61_9MICC</name>
<evidence type="ECO:0000313" key="11">
    <source>
        <dbReference type="Proteomes" id="UP000321155"/>
    </source>
</evidence>
<dbReference type="Pfam" id="PF05154">
    <property type="entry name" value="TM2"/>
    <property type="match status" value="1"/>
</dbReference>
<evidence type="ECO:0000256" key="1">
    <source>
        <dbReference type="ARBA" id="ARBA00004141"/>
    </source>
</evidence>
<evidence type="ECO:0000313" key="9">
    <source>
        <dbReference type="EMBL" id="GEO91082.1"/>
    </source>
</evidence>
<evidence type="ECO:0000259" key="7">
    <source>
        <dbReference type="Pfam" id="PF05154"/>
    </source>
</evidence>
<feature type="region of interest" description="Disordered" evidence="5">
    <location>
        <begin position="1"/>
        <end position="45"/>
    </location>
</feature>
<dbReference type="EMBL" id="BJZR01000006">
    <property type="protein sequence ID" value="GEO91082.1"/>
    <property type="molecule type" value="Genomic_DNA"/>
</dbReference>
<keyword evidence="4 6" id="KW-0472">Membrane</keyword>
<gene>
    <name evidence="8" type="ORF">AS188_02985</name>
    <name evidence="9" type="ORF">KFL01_03880</name>
</gene>
<sequence length="170" mass="17565">MAPEPEYYRPVPLDNDPSRAGWSGNRPGASGRPAGSPFGGASSGGPAFGGAASGGPAFGGAPSGGAPFGGAPFGAPQRPVVTVVGGKSLLLAYVLWFLLGWLGVHKFYLRQPVWGLIYLGLGGLGWSLAGVGIGFLFLIPWALLMFLDIFTMPFRTAFVNASIARGAWVR</sequence>
<dbReference type="KEGG" id="kfv:AS188_02985"/>
<keyword evidence="11" id="KW-1185">Reference proteome</keyword>
<dbReference type="RefSeq" id="WP_058857591.1">
    <property type="nucleotide sequence ID" value="NZ_BJZR01000006.1"/>
</dbReference>
<accession>A0A0U3HU61</accession>
<evidence type="ECO:0000256" key="4">
    <source>
        <dbReference type="ARBA" id="ARBA00023136"/>
    </source>
</evidence>
<feature type="domain" description="TM2" evidence="7">
    <location>
        <begin position="86"/>
        <end position="126"/>
    </location>
</feature>
<evidence type="ECO:0000313" key="8">
    <source>
        <dbReference type="EMBL" id="ALU38879.1"/>
    </source>
</evidence>
<dbReference type="STRING" id="446860.AS188_02985"/>
<evidence type="ECO:0000256" key="3">
    <source>
        <dbReference type="ARBA" id="ARBA00022989"/>
    </source>
</evidence>
<dbReference type="Proteomes" id="UP000321155">
    <property type="component" value="Unassembled WGS sequence"/>
</dbReference>
<protein>
    <recommendedName>
        <fullName evidence="7">TM2 domain-containing protein</fullName>
    </recommendedName>
</protein>
<dbReference type="EMBL" id="CP013254">
    <property type="protein sequence ID" value="ALU38879.1"/>
    <property type="molecule type" value="Genomic_DNA"/>
</dbReference>
<evidence type="ECO:0000256" key="2">
    <source>
        <dbReference type="ARBA" id="ARBA00022692"/>
    </source>
</evidence>